<dbReference type="PANTHER" id="PTHR43592:SF15">
    <property type="entry name" value="CAAX AMINO TERMINAL PROTEASE FAMILY PROTEIN"/>
    <property type="match status" value="1"/>
</dbReference>
<keyword evidence="5" id="KW-0378">Hydrolase</keyword>
<feature type="transmembrane region" description="Helical" evidence="2">
    <location>
        <begin position="141"/>
        <end position="168"/>
    </location>
</feature>
<accession>A0A1Z2XN42</accession>
<evidence type="ECO:0000313" key="4">
    <source>
        <dbReference type="EMBL" id="ASB39869.1"/>
    </source>
</evidence>
<dbReference type="RefSeq" id="WP_066535463.1">
    <property type="nucleotide sequence ID" value="NZ_CP021422.1"/>
</dbReference>
<dbReference type="GO" id="GO:0008237">
    <property type="term" value="F:metallopeptidase activity"/>
    <property type="evidence" value="ECO:0007669"/>
    <property type="project" value="UniProtKB-KW"/>
</dbReference>
<organism evidence="5 7">
    <name type="scientific">Acutalibacter muris</name>
    <dbReference type="NCBI Taxonomy" id="1796620"/>
    <lineage>
        <taxon>Bacteria</taxon>
        <taxon>Bacillati</taxon>
        <taxon>Bacillota</taxon>
        <taxon>Clostridia</taxon>
        <taxon>Eubacteriales</taxon>
        <taxon>Acutalibacteraceae</taxon>
        <taxon>Acutalibacter</taxon>
    </lineage>
</organism>
<dbReference type="KEGG" id="amur:ADH66_03925"/>
<dbReference type="InterPro" id="IPR003675">
    <property type="entry name" value="Rce1/LyrA-like_dom"/>
</dbReference>
<feature type="transmembrane region" description="Helical" evidence="2">
    <location>
        <begin position="228"/>
        <end position="261"/>
    </location>
</feature>
<proteinExistence type="predicted"/>
<feature type="transmembrane region" description="Helical" evidence="2">
    <location>
        <begin position="105"/>
        <end position="129"/>
    </location>
</feature>
<feature type="transmembrane region" description="Helical" evidence="2">
    <location>
        <begin position="71"/>
        <end position="93"/>
    </location>
</feature>
<feature type="domain" description="CAAX prenyl protease 2/Lysostaphin resistance protein A-like" evidence="3">
    <location>
        <begin position="193"/>
        <end position="279"/>
    </location>
</feature>
<dbReference type="GO" id="GO:0004175">
    <property type="term" value="F:endopeptidase activity"/>
    <property type="evidence" value="ECO:0007669"/>
    <property type="project" value="UniProtKB-ARBA"/>
</dbReference>
<reference evidence="4" key="1">
    <citation type="journal article" date="2017" name="Genome Announc.">
        <title>High-Quality Whole-Genome Sequences of the Oligo-Mouse-Microbiota Bacterial Community.</title>
        <authorList>
            <person name="Garzetti D."/>
            <person name="Brugiroux S."/>
            <person name="Bunk B."/>
            <person name="Pukall R."/>
            <person name="McCoy K.D."/>
            <person name="Macpherson A.J."/>
            <person name="Stecher B."/>
        </authorList>
    </citation>
    <scope>NUCLEOTIDE SEQUENCE</scope>
    <source>
        <strain evidence="4">KB18</strain>
    </source>
</reference>
<reference evidence="5 7" key="3">
    <citation type="submission" date="2020-11" db="EMBL/GenBank/DDBJ databases">
        <title>Closed and high quality bacterial genomes of the OMM12 community.</title>
        <authorList>
            <person name="Marbouty M."/>
            <person name="Lamy-Besnier Q."/>
            <person name="Debarbieux L."/>
            <person name="Koszul R."/>
        </authorList>
    </citation>
    <scope>NUCLEOTIDE SEQUENCE [LARGE SCALE GENOMIC DNA]</scope>
    <source>
        <strain evidence="5 7">KB18</strain>
    </source>
</reference>
<keyword evidence="6" id="KW-1185">Reference proteome</keyword>
<sequence>MNQPNEQVTQQAAQNHPGAGYSQGYEPRQQAVYQPYTVYQPYPAPQYQAPGFSVKRRDPRKAGALSTLNKLGLMMVAQTALSFILQLGAVLLCTSTGLDIYSDELALVLLSIGLAPICTAGPPLVYMLLGKKDWNFHLRFGRANVFGCLLVILAGLGVCLAANLPAAVVREVLEGLGAKEPDSVLGQGGGWLSFIAELLGVAVMVPLLEEFAFRGVILSGLRRYGTGFAIAASSVIFGMAHMSLSSVVFATIAGVAMGLAYVLTGNLWTSVCIHALNNGIAVIESYSDLILGEGRQELLAGITMLVVCAVGVVALVMLLILRKTLFPKREPLAPADGVLYQPLGFGEAVVTLLKSPVLWAILAMVLVETALMFIVL</sequence>
<evidence type="ECO:0000313" key="6">
    <source>
        <dbReference type="Proteomes" id="UP000196710"/>
    </source>
</evidence>
<feature type="transmembrane region" description="Helical" evidence="2">
    <location>
        <begin position="298"/>
        <end position="321"/>
    </location>
</feature>
<feature type="region of interest" description="Disordered" evidence="1">
    <location>
        <begin position="1"/>
        <end position="24"/>
    </location>
</feature>
<feature type="compositionally biased region" description="Polar residues" evidence="1">
    <location>
        <begin position="1"/>
        <end position="14"/>
    </location>
</feature>
<dbReference type="Pfam" id="PF02517">
    <property type="entry name" value="Rce1-like"/>
    <property type="match status" value="1"/>
</dbReference>
<evidence type="ECO:0000313" key="7">
    <source>
        <dbReference type="Proteomes" id="UP000596035"/>
    </source>
</evidence>
<keyword evidence="5" id="KW-0645">Protease</keyword>
<dbReference type="EMBL" id="CP021422">
    <property type="protein sequence ID" value="ASB39869.1"/>
    <property type="molecule type" value="Genomic_DNA"/>
</dbReference>
<dbReference type="GO" id="GO:0080120">
    <property type="term" value="P:CAAX-box protein maturation"/>
    <property type="evidence" value="ECO:0007669"/>
    <property type="project" value="UniProtKB-ARBA"/>
</dbReference>
<protein>
    <submittedName>
        <fullName evidence="4 5">CPBP family intramembrane metalloprotease</fullName>
    </submittedName>
</protein>
<dbReference type="Proteomes" id="UP000596035">
    <property type="component" value="Chromosome"/>
</dbReference>
<keyword evidence="2" id="KW-0472">Membrane</keyword>
<evidence type="ECO:0000313" key="5">
    <source>
        <dbReference type="EMBL" id="QQR29158.1"/>
    </source>
</evidence>
<evidence type="ECO:0000259" key="3">
    <source>
        <dbReference type="Pfam" id="PF02517"/>
    </source>
</evidence>
<dbReference type="PANTHER" id="PTHR43592">
    <property type="entry name" value="CAAX AMINO TERMINAL PROTEASE"/>
    <property type="match status" value="1"/>
</dbReference>
<keyword evidence="5" id="KW-0482">Metalloprotease</keyword>
<dbReference type="Proteomes" id="UP000196710">
    <property type="component" value="Chromosome"/>
</dbReference>
<feature type="transmembrane region" description="Helical" evidence="2">
    <location>
        <begin position="188"/>
        <end position="208"/>
    </location>
</feature>
<feature type="transmembrane region" description="Helical" evidence="2">
    <location>
        <begin position="357"/>
        <end position="375"/>
    </location>
</feature>
<evidence type="ECO:0000256" key="1">
    <source>
        <dbReference type="SAM" id="MobiDB-lite"/>
    </source>
</evidence>
<dbReference type="AlphaFoldDB" id="A0A1Z2XN42"/>
<dbReference type="EMBL" id="CP065321">
    <property type="protein sequence ID" value="QQR29158.1"/>
    <property type="molecule type" value="Genomic_DNA"/>
</dbReference>
<gene>
    <name evidence="4" type="ORF">ADH66_03925</name>
    <name evidence="5" type="ORF">I5Q82_13990</name>
</gene>
<reference evidence="6" key="2">
    <citation type="submission" date="2017-05" db="EMBL/GenBank/DDBJ databases">
        <title>Improved OligoMM genomes.</title>
        <authorList>
            <person name="Garzetti D."/>
        </authorList>
    </citation>
    <scope>NUCLEOTIDE SEQUENCE [LARGE SCALE GENOMIC DNA]</scope>
    <source>
        <strain evidence="6">KB18</strain>
    </source>
</reference>
<keyword evidence="2" id="KW-1133">Transmembrane helix</keyword>
<keyword evidence="2" id="KW-0812">Transmembrane</keyword>
<name>A0A1Z2XN42_9FIRM</name>
<evidence type="ECO:0000256" key="2">
    <source>
        <dbReference type="SAM" id="Phobius"/>
    </source>
</evidence>